<dbReference type="CDD" id="cd00085">
    <property type="entry name" value="HNHc"/>
    <property type="match status" value="1"/>
</dbReference>
<evidence type="ECO:0000259" key="2">
    <source>
        <dbReference type="SMART" id="SM00507"/>
    </source>
</evidence>
<keyword evidence="3" id="KW-0378">Hydrolase</keyword>
<gene>
    <name evidence="3" type="ORF">EWH70_23900</name>
</gene>
<feature type="domain" description="HNH nuclease" evidence="2">
    <location>
        <begin position="303"/>
        <end position="355"/>
    </location>
</feature>
<keyword evidence="3" id="KW-0255">Endonuclease</keyword>
<sequence>MFERSGTRLWRHSDEEVAAIIQRGQEKMAAAAAEVLEGLAELSARGADLGFRDLVAFQLDNLNVSRTLAKTRVQLAEDLFGSLAATGAALAAGEVSLEHAVEIHRAITALPVEGREGFEDILLTLARTAPPTAVRKAGDNIRARVDQDSAPPDEDALAHPVREFRSKVDRHGRYRFTGVLDPETGATLDGLFDVLAKPHPAEEGVPDLRDQAERKGDALAEIVDLVARTEDLHTQAGERAVVTVTVTLEDLERRAGAALDGAGYLSAPALSRLCCEAKLVPAVFGSDGEVLHLGREARLATKGQRRALALRDRGCAFPGCTRKPRWCVVHHVREWQHGGRTNVDEMVLLCGRHHRVIHHTDWTVTITDGKPRFHPPAWLTRRRRPSSNPYHRIPAQWELLPLGRGERLLVPQQRVHEQPPLRRAQRCEGVPPRMSPR</sequence>
<organism evidence="3 4">
    <name type="scientific">Amycolatopsis suaedae</name>
    <dbReference type="NCBI Taxonomy" id="2510978"/>
    <lineage>
        <taxon>Bacteria</taxon>
        <taxon>Bacillati</taxon>
        <taxon>Actinomycetota</taxon>
        <taxon>Actinomycetes</taxon>
        <taxon>Pseudonocardiales</taxon>
        <taxon>Pseudonocardiaceae</taxon>
        <taxon>Amycolatopsis</taxon>
    </lineage>
</organism>
<reference evidence="3 4" key="1">
    <citation type="submission" date="2019-02" db="EMBL/GenBank/DDBJ databases">
        <title>Draft genome sequence of Amycolatopsis sp. 8-3EHSu isolated from roots of Suaeda maritima.</title>
        <authorList>
            <person name="Duangmal K."/>
            <person name="Chantavorakit T."/>
        </authorList>
    </citation>
    <scope>NUCLEOTIDE SEQUENCE [LARGE SCALE GENOMIC DNA]</scope>
    <source>
        <strain evidence="3 4">8-3EHSu</strain>
    </source>
</reference>
<evidence type="ECO:0000313" key="4">
    <source>
        <dbReference type="Proteomes" id="UP000292003"/>
    </source>
</evidence>
<protein>
    <submittedName>
        <fullName evidence="3">HNH endonuclease</fullName>
    </submittedName>
</protein>
<accession>A0A4V2ELF9</accession>
<dbReference type="GO" id="GO:0004519">
    <property type="term" value="F:endonuclease activity"/>
    <property type="evidence" value="ECO:0007669"/>
    <property type="project" value="UniProtKB-KW"/>
</dbReference>
<dbReference type="InterPro" id="IPR003615">
    <property type="entry name" value="HNH_nuc"/>
</dbReference>
<dbReference type="InterPro" id="IPR003870">
    <property type="entry name" value="DUF222"/>
</dbReference>
<dbReference type="EMBL" id="SFCC01000012">
    <property type="protein sequence ID" value="RZQ61425.1"/>
    <property type="molecule type" value="Genomic_DNA"/>
</dbReference>
<dbReference type="Proteomes" id="UP000292003">
    <property type="component" value="Unassembled WGS sequence"/>
</dbReference>
<name>A0A4V2ELF9_9PSEU</name>
<dbReference type="SMART" id="SM00507">
    <property type="entry name" value="HNHc"/>
    <property type="match status" value="1"/>
</dbReference>
<feature type="region of interest" description="Disordered" evidence="1">
    <location>
        <begin position="412"/>
        <end position="437"/>
    </location>
</feature>
<keyword evidence="4" id="KW-1185">Reference proteome</keyword>
<evidence type="ECO:0000313" key="3">
    <source>
        <dbReference type="EMBL" id="RZQ61425.1"/>
    </source>
</evidence>
<evidence type="ECO:0000256" key="1">
    <source>
        <dbReference type="SAM" id="MobiDB-lite"/>
    </source>
</evidence>
<dbReference type="Pfam" id="PF02720">
    <property type="entry name" value="DUF222"/>
    <property type="match status" value="1"/>
</dbReference>
<dbReference type="OrthoDB" id="3656171at2"/>
<comment type="caution">
    <text evidence="3">The sequence shown here is derived from an EMBL/GenBank/DDBJ whole genome shotgun (WGS) entry which is preliminary data.</text>
</comment>
<keyword evidence="3" id="KW-0540">Nuclease</keyword>
<dbReference type="RefSeq" id="WP_130477728.1">
    <property type="nucleotide sequence ID" value="NZ_SFCC01000012.1"/>
</dbReference>
<proteinExistence type="predicted"/>
<dbReference type="AlphaFoldDB" id="A0A4V2ELF9"/>